<feature type="region of interest" description="Disordered" evidence="1">
    <location>
        <begin position="282"/>
        <end position="310"/>
    </location>
</feature>
<organism evidence="2 3">
    <name type="scientific">Ideonella livida</name>
    <dbReference type="NCBI Taxonomy" id="2707176"/>
    <lineage>
        <taxon>Bacteria</taxon>
        <taxon>Pseudomonadati</taxon>
        <taxon>Pseudomonadota</taxon>
        <taxon>Betaproteobacteria</taxon>
        <taxon>Burkholderiales</taxon>
        <taxon>Sphaerotilaceae</taxon>
        <taxon>Ideonella</taxon>
    </lineage>
</organism>
<evidence type="ECO:0000313" key="3">
    <source>
        <dbReference type="Proteomes" id="UP000484255"/>
    </source>
</evidence>
<comment type="caution">
    <text evidence="2">The sequence shown here is derived from an EMBL/GenBank/DDBJ whole genome shotgun (WGS) entry which is preliminary data.</text>
</comment>
<feature type="region of interest" description="Disordered" evidence="1">
    <location>
        <begin position="335"/>
        <end position="384"/>
    </location>
</feature>
<dbReference type="Proteomes" id="UP000484255">
    <property type="component" value="Unassembled WGS sequence"/>
</dbReference>
<dbReference type="Pfam" id="PF07793">
    <property type="entry name" value="DUF1631"/>
    <property type="match status" value="2"/>
</dbReference>
<proteinExistence type="predicted"/>
<accession>A0A7C9PGT0</accession>
<feature type="compositionally biased region" description="Gly residues" evidence="1">
    <location>
        <begin position="362"/>
        <end position="384"/>
    </location>
</feature>
<feature type="compositionally biased region" description="Gly residues" evidence="1">
    <location>
        <begin position="346"/>
        <end position="356"/>
    </location>
</feature>
<protein>
    <submittedName>
        <fullName evidence="2">DUF1631 domain-containing protein</fullName>
    </submittedName>
</protein>
<feature type="compositionally biased region" description="Low complexity" evidence="1">
    <location>
        <begin position="230"/>
        <end position="256"/>
    </location>
</feature>
<feature type="compositionally biased region" description="Gly residues" evidence="1">
    <location>
        <begin position="300"/>
        <end position="310"/>
    </location>
</feature>
<evidence type="ECO:0000313" key="2">
    <source>
        <dbReference type="EMBL" id="NDY91131.1"/>
    </source>
</evidence>
<keyword evidence="3" id="KW-1185">Reference proteome</keyword>
<evidence type="ECO:0000256" key="1">
    <source>
        <dbReference type="SAM" id="MobiDB-lite"/>
    </source>
</evidence>
<gene>
    <name evidence="2" type="ORF">G3A44_07985</name>
</gene>
<dbReference type="RefSeq" id="WP_163456985.1">
    <property type="nucleotide sequence ID" value="NZ_JAAGOH010000007.1"/>
</dbReference>
<feature type="compositionally biased region" description="Low complexity" evidence="1">
    <location>
        <begin position="335"/>
        <end position="345"/>
    </location>
</feature>
<sequence length="914" mass="97692">MPPNASRPQAAAQHLVDQARSWFVEQFLTDLEALRDQALEALHTLVGQPAERGVAQQRQDALREMTQNGDRWPERVRQAIRAWPERGAGAATGSSLSVLSQGDGQYELVDDDTIQRTILTSRLSLALLDQATWEFADLRARVTQPLGQSDLDAEDIFRPQVLARCLLWGWTESDLPLSLWRALEAPMHKACAGHAQRCYQSTNRWIVENGGLQEIDLRAFIRRADGGGPASAAAPAPQAPAAEAPPETTHAAPAPSSGLAVAGGVMGGLAMAGAVPSGAPGAALPGGGAAEAVGEASASGPGGERSPGGLQGLGAALGALITRAWPASLSARGAAGRAGRGASTGAAGGASEGGAGAEAFGGWAGPGGEGGGPGSTGGGRSGGGLGGIVLPARWAAAAAAHLTPGQAQAMGEETRMMTRQPDPASMPGELVVQHLSDLVERQVPGFRDGGEKAGKAPSQRLVRAMAQVQQRLEQQATQPMDQADPVGPMVREFAEQTRALKQAAESPNERATIELVALMFQNILTEERIPPTIRIWFARLQMPTLRVALAEPEFFTSTEHPARRLIDRMGGCVMGFEGGGQVIGAPLEAEIRRIVQVIEAFPDTGRRVFKTVLKEFERFLEKYFREQNEASRAGVSLAQQIEQRETLAIQYTIELRKMLADVPAPDEVRDFMFHVWADVLATHAVRQGPQSDDVRRARDLALDLISLSASKTMVAEREEMVRKVPGVLAGLRHGMALAGLDRERQTQVVETLTETLATAFSARAPSLGADQLEQLKHRLATIEDLLPDEGLDLDDSWVLDEASHQQEGLEIVADGGSMPAPAQIKMAAELELGSGFQLQYKGRRDFVRLAWQGMHRQLSLFVTTQGLCLLFQKARLAAYLQAGLLVPTEDEPLTASASRRAMHQLQAHPERLVQ</sequence>
<dbReference type="AlphaFoldDB" id="A0A7C9PGT0"/>
<dbReference type="InterPro" id="IPR012434">
    <property type="entry name" value="DUF1631"/>
</dbReference>
<reference evidence="2 3" key="1">
    <citation type="submission" date="2020-02" db="EMBL/GenBank/DDBJ databases">
        <title>Ideonella bacterium strain TBM-1.</title>
        <authorList>
            <person name="Chen W.-M."/>
        </authorList>
    </citation>
    <scope>NUCLEOTIDE SEQUENCE [LARGE SCALE GENOMIC DNA]</scope>
    <source>
        <strain evidence="2 3">TBM-1</strain>
    </source>
</reference>
<dbReference type="EMBL" id="JAAGOH010000007">
    <property type="protein sequence ID" value="NDY91131.1"/>
    <property type="molecule type" value="Genomic_DNA"/>
</dbReference>
<feature type="compositionally biased region" description="Low complexity" evidence="1">
    <location>
        <begin position="290"/>
        <end position="299"/>
    </location>
</feature>
<feature type="region of interest" description="Disordered" evidence="1">
    <location>
        <begin position="227"/>
        <end position="256"/>
    </location>
</feature>
<name>A0A7C9PGT0_9BURK</name>